<dbReference type="PANTHER" id="PTHR37293">
    <property type="entry name" value="PHAGE REPLICATION PROTEIN-RELATED"/>
    <property type="match status" value="1"/>
</dbReference>
<reference evidence="5 6" key="1">
    <citation type="submission" date="2020-03" db="EMBL/GenBank/DDBJ databases">
        <title>Soil Listeria distribution.</title>
        <authorList>
            <person name="Liao J."/>
            <person name="Wiedmann M."/>
        </authorList>
    </citation>
    <scope>NUCLEOTIDE SEQUENCE [LARGE SCALE GENOMIC DNA]</scope>
    <source>
        <strain evidence="5 6">FSL L7-0149</strain>
    </source>
</reference>
<proteinExistence type="inferred from homology"/>
<comment type="caution">
    <text evidence="5">The sequence shown here is derived from an EMBL/GenBank/DDBJ whole genome shotgun (WGS) entry which is preliminary data.</text>
</comment>
<dbReference type="SUPFAM" id="SSF158499">
    <property type="entry name" value="DnaD domain-like"/>
    <property type="match status" value="1"/>
</dbReference>
<dbReference type="InterPro" id="IPR053162">
    <property type="entry name" value="DnaD"/>
</dbReference>
<feature type="coiled-coil region" evidence="2">
    <location>
        <begin position="141"/>
        <end position="172"/>
    </location>
</feature>
<feature type="compositionally biased region" description="Basic and acidic residues" evidence="3">
    <location>
        <begin position="283"/>
        <end position="308"/>
    </location>
</feature>
<dbReference type="InterPro" id="IPR034829">
    <property type="entry name" value="DnaD-like_sf"/>
</dbReference>
<dbReference type="RefSeq" id="WP_185540215.1">
    <property type="nucleotide sequence ID" value="NZ_JAARZA010000002.1"/>
</dbReference>
<evidence type="ECO:0000256" key="2">
    <source>
        <dbReference type="SAM" id="Coils"/>
    </source>
</evidence>
<keyword evidence="2" id="KW-0175">Coiled coil</keyword>
<sequence>MAIYRQVHVSFWQDPFVLDLTPEEKYFYIYLMTNSKTNQIGIYEIPKKIMEIELGYSIDRVSILLKKFISYKKILFSESKNELMLLNWCKYNWSSSPKVISLVNKELKNVKTLAFARSYVEQVKSLGHKTDSLSIEYLYSMDTESQEELELKEELEEELSQEEKEKSSSFDIHTFFQTSICQENPIVMEGIEKWVEDTDVEVVKKAIEIGAKNNKTSYAYVDGILRNWVSRNLTTIEKVNAAEQAFEKQKANSSQSKKGNGRKEELPNWFDNPEVLPPQQTEPEQKETPEETARKVAEMKRKLKEARA</sequence>
<evidence type="ECO:0000313" key="6">
    <source>
        <dbReference type="Proteomes" id="UP000553016"/>
    </source>
</evidence>
<dbReference type="InterPro" id="IPR006343">
    <property type="entry name" value="DnaB/C_C"/>
</dbReference>
<organism evidence="5 6">
    <name type="scientific">Listeria booriae</name>
    <dbReference type="NCBI Taxonomy" id="1552123"/>
    <lineage>
        <taxon>Bacteria</taxon>
        <taxon>Bacillati</taxon>
        <taxon>Bacillota</taxon>
        <taxon>Bacilli</taxon>
        <taxon>Bacillales</taxon>
        <taxon>Listeriaceae</taxon>
        <taxon>Listeria</taxon>
    </lineage>
</organism>
<dbReference type="Proteomes" id="UP000553016">
    <property type="component" value="Unassembled WGS sequence"/>
</dbReference>
<dbReference type="Gene3D" id="1.10.10.630">
    <property type="entry name" value="DnaD domain-like"/>
    <property type="match status" value="1"/>
</dbReference>
<evidence type="ECO:0000256" key="1">
    <source>
        <dbReference type="ARBA" id="ARBA00093462"/>
    </source>
</evidence>
<accession>A0A842EXI3</accession>
<feature type="domain" description="DnaB/C C-terminal" evidence="4">
    <location>
        <begin position="183"/>
        <end position="242"/>
    </location>
</feature>
<dbReference type="Pfam" id="PF07261">
    <property type="entry name" value="DnaB_2"/>
    <property type="match status" value="1"/>
</dbReference>
<dbReference type="AlphaFoldDB" id="A0A842EXI3"/>
<feature type="region of interest" description="Disordered" evidence="3">
    <location>
        <begin position="245"/>
        <end position="308"/>
    </location>
</feature>
<name>A0A842EXI3_9LIST</name>
<dbReference type="PANTHER" id="PTHR37293:SF5">
    <property type="entry name" value="DNA REPLICATION PROTEIN"/>
    <property type="match status" value="1"/>
</dbReference>
<gene>
    <name evidence="5" type="ORF">HCB35_04845</name>
</gene>
<comment type="similarity">
    <text evidence="1">Belongs to the DnaB/DnaD family.</text>
</comment>
<protein>
    <submittedName>
        <fullName evidence="5">DnaD domain protein</fullName>
    </submittedName>
</protein>
<evidence type="ECO:0000256" key="3">
    <source>
        <dbReference type="SAM" id="MobiDB-lite"/>
    </source>
</evidence>
<dbReference type="EMBL" id="JAARZA010000002">
    <property type="protein sequence ID" value="MBC2239793.1"/>
    <property type="molecule type" value="Genomic_DNA"/>
</dbReference>
<evidence type="ECO:0000259" key="4">
    <source>
        <dbReference type="Pfam" id="PF07261"/>
    </source>
</evidence>
<evidence type="ECO:0000313" key="5">
    <source>
        <dbReference type="EMBL" id="MBC2239793.1"/>
    </source>
</evidence>
<dbReference type="NCBIfam" id="TIGR01446">
    <property type="entry name" value="DnaD_dom"/>
    <property type="match status" value="1"/>
</dbReference>